<feature type="compositionally biased region" description="Low complexity" evidence="1">
    <location>
        <begin position="152"/>
        <end position="169"/>
    </location>
</feature>
<dbReference type="EMBL" id="BA000040">
    <property type="protein sequence ID" value="BAC52651.1"/>
    <property type="molecule type" value="Genomic_DNA"/>
</dbReference>
<dbReference type="eggNOG" id="ENOG5033B3H">
    <property type="taxonomic scope" value="Bacteria"/>
</dbReference>
<feature type="region of interest" description="Disordered" evidence="1">
    <location>
        <begin position="1"/>
        <end position="31"/>
    </location>
</feature>
<feature type="compositionally biased region" description="Basic residues" evidence="1">
    <location>
        <begin position="170"/>
        <end position="179"/>
    </location>
</feature>
<feature type="region of interest" description="Disordered" evidence="1">
    <location>
        <begin position="136"/>
        <end position="179"/>
    </location>
</feature>
<accession>Q89DQ3</accession>
<proteinExistence type="predicted"/>
<name>Q89DQ3_BRADU</name>
<dbReference type="OrthoDB" id="8245037at2"/>
<evidence type="ECO:0000256" key="1">
    <source>
        <dbReference type="SAM" id="MobiDB-lite"/>
    </source>
</evidence>
<gene>
    <name evidence="2" type="ordered locus">bll7386</name>
</gene>
<reference evidence="3" key="1">
    <citation type="journal article" date="2002" name="DNA Res.">
        <title>Complete genomic sequence of nitrogen-fixing symbiotic bacterium Bradyrhizobium japonicum USDA110.</title>
        <authorList>
            <person name="Kaneko T."/>
            <person name="Nakamura Y."/>
            <person name="Sato S."/>
            <person name="Minamisawa K."/>
            <person name="Uchiumi T."/>
            <person name="Sasamoto S."/>
            <person name="Watanabe A."/>
            <person name="Idesawa K."/>
            <person name="Iriguchi M."/>
            <person name="Kawashima K."/>
            <person name="Kohara M."/>
            <person name="Matsumoto M."/>
            <person name="Shimpo S."/>
            <person name="Tsuruoka H."/>
            <person name="Wada T."/>
            <person name="Yamada M."/>
            <person name="Tabata S."/>
        </authorList>
    </citation>
    <scope>NUCLEOTIDE SEQUENCE [LARGE SCALE GENOMIC DNA]</scope>
    <source>
        <strain evidence="3">JCM 10833 / BCRC 13528 / IAM 13628 / NBRC 14792 / USDA 110</strain>
    </source>
</reference>
<organism evidence="2 3">
    <name type="scientific">Bradyrhizobium diazoefficiens (strain JCM 10833 / BCRC 13528 / IAM 13628 / NBRC 14792 / USDA 110)</name>
    <dbReference type="NCBI Taxonomy" id="224911"/>
    <lineage>
        <taxon>Bacteria</taxon>
        <taxon>Pseudomonadati</taxon>
        <taxon>Pseudomonadota</taxon>
        <taxon>Alphaproteobacteria</taxon>
        <taxon>Hyphomicrobiales</taxon>
        <taxon>Nitrobacteraceae</taxon>
        <taxon>Bradyrhizobium</taxon>
    </lineage>
</organism>
<dbReference type="InParanoid" id="Q89DQ3"/>
<protein>
    <submittedName>
        <fullName evidence="2">Bll7386 protein</fullName>
    </submittedName>
</protein>
<dbReference type="AlphaFoldDB" id="Q89DQ3"/>
<dbReference type="PATRIC" id="fig|224911.5.peg.7596"/>
<sequence>MSGVSGILGRPVKPGDDSGGEGPPCCRERTRPGFRLRPRCQRTAVHPHSAPTRHLGGSMPAFHFRKSALAAASGLALAVLVHPGAGFAYTQEEQQACTPDAMRLCGEFVPNVDAITACMIQKKAQLSPQCKVFFRQGPEPGEARAGRPTNIAPKSASNSAKKSTKPAPKVARKKKSEEG</sequence>
<dbReference type="EnsemblBacteria" id="BAC52651">
    <property type="protein sequence ID" value="BAC52651"/>
    <property type="gene ID" value="BAC52651"/>
</dbReference>
<evidence type="ECO:0000313" key="2">
    <source>
        <dbReference type="EMBL" id="BAC52651.1"/>
    </source>
</evidence>
<evidence type="ECO:0000313" key="3">
    <source>
        <dbReference type="Proteomes" id="UP000002526"/>
    </source>
</evidence>
<dbReference type="Proteomes" id="UP000002526">
    <property type="component" value="Chromosome"/>
</dbReference>
<dbReference type="HOGENOM" id="CLU_1500749_0_0_5"/>
<dbReference type="KEGG" id="bja:bll7386"/>
<keyword evidence="3" id="KW-1185">Reference proteome</keyword>